<accession>A0A8J7NNZ9</accession>
<evidence type="ECO:0000313" key="7">
    <source>
        <dbReference type="Proteomes" id="UP000736164"/>
    </source>
</evidence>
<comment type="similarity">
    <text evidence="1">Belongs to the TRAFAC class TrmE-Era-EngA-EngB-Septin-like GTPase superfamily. AIG1/Toc34/Toc159-like paraseptin GTPase family. IAN subfamily.</text>
</comment>
<feature type="domain" description="AIG1-type G" evidence="5">
    <location>
        <begin position="129"/>
        <end position="329"/>
    </location>
</feature>
<organism evidence="6 7">
    <name type="scientific">Atractosteus spatula</name>
    <name type="common">Alligator gar</name>
    <name type="synonym">Lepisosteus spatula</name>
    <dbReference type="NCBI Taxonomy" id="7917"/>
    <lineage>
        <taxon>Eukaryota</taxon>
        <taxon>Metazoa</taxon>
        <taxon>Chordata</taxon>
        <taxon>Craniata</taxon>
        <taxon>Vertebrata</taxon>
        <taxon>Euteleostomi</taxon>
        <taxon>Actinopterygii</taxon>
        <taxon>Neopterygii</taxon>
        <taxon>Holostei</taxon>
        <taxon>Semionotiformes</taxon>
        <taxon>Lepisosteidae</taxon>
        <taxon>Atractosteus</taxon>
    </lineage>
</organism>
<keyword evidence="4" id="KW-0175">Coiled coil</keyword>
<feature type="non-terminal residue" evidence="6">
    <location>
        <position position="1"/>
    </location>
</feature>
<protein>
    <submittedName>
        <fullName evidence="6">GIMA4 GTPase</fullName>
    </submittedName>
</protein>
<dbReference type="PROSITE" id="PS51720">
    <property type="entry name" value="G_AIG1"/>
    <property type="match status" value="1"/>
</dbReference>
<name>A0A8J7NNZ9_ATRSP</name>
<dbReference type="FunFam" id="3.40.50.300:FF:002274">
    <property type="entry name" value="Si:dkeyp-69e1.8"/>
    <property type="match status" value="1"/>
</dbReference>
<keyword evidence="7" id="KW-1185">Reference proteome</keyword>
<sequence length="546" mass="60480">MRPEGGTTDVLVLSQMTSQSTQPIKATVHFVYISITCNWEETYISCSLICLPVSESAAYLLTHTPIACSSDCLYYDHQHTVDPGTHSAKTLLVFLLEQVLTQNPTMAEGSRDQGRRFSPWPNTNGKAVKEELRIVLVGKTGAGKSATGNTILGKKAFVDKFSMTSVTKGCEKCKGEVNGRDVVVVDTPGLFDTDLPEEEINLEIARCITLTSPGPHAIILVMQLGRFTQEERKAVEMILQLFKEEAANYTIVLFSHADKLKGKAIEDFISEQDQSIQEFIEKFGKRYVAFNNEDMDDHAQVAKLMKIINDMFVQNGKTYYSNEAFQMVDKEMSEFQQQYIQKINDIIELEKNVIKQTYVKEGNDFIKRMNEERQQQETEKQQLEETIRELKEKRNELNKLLQKENLKYQQLQADEEHRRVREKRFREEIDRKRERDLKKIDYKYIEIARGKAADSSEFLKKVAIGLGGLALLATGAGIGVAVIGTGVASTAGAAGAGTGLAATLGGWVAAAAEAPALAAVAQNAPAIAAAAVEVLPALAAAHCCVQ</sequence>
<evidence type="ECO:0000256" key="1">
    <source>
        <dbReference type="ARBA" id="ARBA00008535"/>
    </source>
</evidence>
<comment type="caution">
    <text evidence="6">The sequence shown here is derived from an EMBL/GenBank/DDBJ whole genome shotgun (WGS) entry which is preliminary data.</text>
</comment>
<evidence type="ECO:0000256" key="3">
    <source>
        <dbReference type="ARBA" id="ARBA00023134"/>
    </source>
</evidence>
<feature type="non-terminal residue" evidence="6">
    <location>
        <position position="546"/>
    </location>
</feature>
<dbReference type="InterPro" id="IPR006703">
    <property type="entry name" value="G_AIG1"/>
</dbReference>
<evidence type="ECO:0000256" key="2">
    <source>
        <dbReference type="ARBA" id="ARBA00022741"/>
    </source>
</evidence>
<dbReference type="Gene3D" id="3.40.50.300">
    <property type="entry name" value="P-loop containing nucleotide triphosphate hydrolases"/>
    <property type="match status" value="1"/>
</dbReference>
<reference evidence="6" key="1">
    <citation type="journal article" date="2021" name="Cell">
        <title>Tracing the genetic footprints of vertebrate landing in non-teleost ray-finned fishes.</title>
        <authorList>
            <person name="Bi X."/>
            <person name="Wang K."/>
            <person name="Yang L."/>
            <person name="Pan H."/>
            <person name="Jiang H."/>
            <person name="Wei Q."/>
            <person name="Fang M."/>
            <person name="Yu H."/>
            <person name="Zhu C."/>
            <person name="Cai Y."/>
            <person name="He Y."/>
            <person name="Gan X."/>
            <person name="Zeng H."/>
            <person name="Yu D."/>
            <person name="Zhu Y."/>
            <person name="Jiang H."/>
            <person name="Qiu Q."/>
            <person name="Yang H."/>
            <person name="Zhang Y.E."/>
            <person name="Wang W."/>
            <person name="Zhu M."/>
            <person name="He S."/>
            <person name="Zhang G."/>
        </authorList>
    </citation>
    <scope>NUCLEOTIDE SEQUENCE</scope>
    <source>
        <strain evidence="6">Allg_001</strain>
    </source>
</reference>
<feature type="coiled-coil region" evidence="4">
    <location>
        <begin position="332"/>
        <end position="414"/>
    </location>
</feature>
<dbReference type="Proteomes" id="UP000736164">
    <property type="component" value="Unassembled WGS sequence"/>
</dbReference>
<dbReference type="InterPro" id="IPR045058">
    <property type="entry name" value="GIMA/IAN/Toc"/>
</dbReference>
<proteinExistence type="inferred from homology"/>
<evidence type="ECO:0000256" key="4">
    <source>
        <dbReference type="SAM" id="Coils"/>
    </source>
</evidence>
<gene>
    <name evidence="6" type="primary">Gimap4_8</name>
    <name evidence="6" type="ORF">GTO95_0008241</name>
</gene>
<keyword evidence="2" id="KW-0547">Nucleotide-binding</keyword>
<dbReference type="GO" id="GO:0005525">
    <property type="term" value="F:GTP binding"/>
    <property type="evidence" value="ECO:0007669"/>
    <property type="project" value="UniProtKB-KW"/>
</dbReference>
<dbReference type="CDD" id="cd01852">
    <property type="entry name" value="AIG1"/>
    <property type="match status" value="1"/>
</dbReference>
<dbReference type="PANTHER" id="PTHR10903:SF186">
    <property type="entry name" value="GTPASE IMAP FAMILY MEMBER 4-LIKE-RELATED"/>
    <property type="match status" value="1"/>
</dbReference>
<dbReference type="SUPFAM" id="SSF52540">
    <property type="entry name" value="P-loop containing nucleoside triphosphate hydrolases"/>
    <property type="match status" value="1"/>
</dbReference>
<evidence type="ECO:0000259" key="5">
    <source>
        <dbReference type="PROSITE" id="PS51720"/>
    </source>
</evidence>
<dbReference type="Pfam" id="PF04548">
    <property type="entry name" value="AIG1"/>
    <property type="match status" value="1"/>
</dbReference>
<dbReference type="EMBL" id="JAAWVO010016578">
    <property type="protein sequence ID" value="MBN3314611.1"/>
    <property type="molecule type" value="Genomic_DNA"/>
</dbReference>
<evidence type="ECO:0000313" key="6">
    <source>
        <dbReference type="EMBL" id="MBN3314611.1"/>
    </source>
</evidence>
<dbReference type="PANTHER" id="PTHR10903">
    <property type="entry name" value="GTPASE, IMAP FAMILY MEMBER-RELATED"/>
    <property type="match status" value="1"/>
</dbReference>
<keyword evidence="3" id="KW-0342">GTP-binding</keyword>
<dbReference type="InterPro" id="IPR027417">
    <property type="entry name" value="P-loop_NTPase"/>
</dbReference>
<dbReference type="AlphaFoldDB" id="A0A8J7NNZ9"/>